<organism evidence="2 3">
    <name type="scientific">Pythium insidiosum</name>
    <name type="common">Pythiosis disease agent</name>
    <dbReference type="NCBI Taxonomy" id="114742"/>
    <lineage>
        <taxon>Eukaryota</taxon>
        <taxon>Sar</taxon>
        <taxon>Stramenopiles</taxon>
        <taxon>Oomycota</taxon>
        <taxon>Peronosporomycetes</taxon>
        <taxon>Pythiales</taxon>
        <taxon>Pythiaceae</taxon>
        <taxon>Pythium</taxon>
    </lineage>
</organism>
<sequence>MLPVAKAVEAMTDSGDERAGLHAQTEPTGGGDGDSDGDGNGNGWRPDGSARSPPGSHEQQDDDEEEEECDNGEPTGLLDAFEDFQRRVRHVDGDG</sequence>
<dbReference type="EMBL" id="JAKCXM010000013">
    <property type="protein sequence ID" value="KAJ0408245.1"/>
    <property type="molecule type" value="Genomic_DNA"/>
</dbReference>
<comment type="caution">
    <text evidence="2">The sequence shown here is derived from an EMBL/GenBank/DDBJ whole genome shotgun (WGS) entry which is preliminary data.</text>
</comment>
<feature type="region of interest" description="Disordered" evidence="1">
    <location>
        <begin position="1"/>
        <end position="84"/>
    </location>
</feature>
<name>A0AAD5QE96_PYTIN</name>
<feature type="compositionally biased region" description="Acidic residues" evidence="1">
    <location>
        <begin position="60"/>
        <end position="71"/>
    </location>
</feature>
<dbReference type="Proteomes" id="UP001209570">
    <property type="component" value="Unassembled WGS sequence"/>
</dbReference>
<accession>A0AAD5QE96</accession>
<feature type="compositionally biased region" description="Gly residues" evidence="1">
    <location>
        <begin position="28"/>
        <end position="42"/>
    </location>
</feature>
<evidence type="ECO:0000256" key="1">
    <source>
        <dbReference type="SAM" id="MobiDB-lite"/>
    </source>
</evidence>
<evidence type="ECO:0000313" key="3">
    <source>
        <dbReference type="Proteomes" id="UP001209570"/>
    </source>
</evidence>
<gene>
    <name evidence="2" type="ORF">P43SY_004403</name>
</gene>
<evidence type="ECO:0000313" key="2">
    <source>
        <dbReference type="EMBL" id="KAJ0408245.1"/>
    </source>
</evidence>
<reference evidence="2" key="1">
    <citation type="submission" date="2021-12" db="EMBL/GenBank/DDBJ databases">
        <title>Prjna785345.</title>
        <authorList>
            <person name="Rujirawat T."/>
            <person name="Krajaejun T."/>
        </authorList>
    </citation>
    <scope>NUCLEOTIDE SEQUENCE</scope>
    <source>
        <strain evidence="2">Pi057C3</strain>
    </source>
</reference>
<protein>
    <submittedName>
        <fullName evidence="2">Uncharacterized protein</fullName>
    </submittedName>
</protein>
<keyword evidence="3" id="KW-1185">Reference proteome</keyword>
<dbReference type="AlphaFoldDB" id="A0AAD5QE96"/>
<proteinExistence type="predicted"/>